<feature type="domain" description="Peptidase S24/S26A/S26B/S26C" evidence="5">
    <location>
        <begin position="238"/>
        <end position="356"/>
    </location>
</feature>
<keyword evidence="7" id="KW-1185">Reference proteome</keyword>
<evidence type="ECO:0000256" key="2">
    <source>
        <dbReference type="ARBA" id="ARBA00023125"/>
    </source>
</evidence>
<gene>
    <name evidence="6" type="ORF">V6L76_17495</name>
</gene>
<evidence type="ECO:0000256" key="3">
    <source>
        <dbReference type="ARBA" id="ARBA00023163"/>
    </source>
</evidence>
<accession>A0ABU7ZS65</accession>
<dbReference type="InterPro" id="IPR036286">
    <property type="entry name" value="LexA/Signal_pep-like_sf"/>
</dbReference>
<dbReference type="InterPro" id="IPR039418">
    <property type="entry name" value="LexA-like"/>
</dbReference>
<keyword evidence="2" id="KW-0238">DNA-binding</keyword>
<evidence type="ECO:0000256" key="4">
    <source>
        <dbReference type="SAM" id="MobiDB-lite"/>
    </source>
</evidence>
<dbReference type="PANTHER" id="PTHR40661">
    <property type="match status" value="1"/>
</dbReference>
<proteinExistence type="predicted"/>
<comment type="caution">
    <text evidence="6">The sequence shown here is derived from an EMBL/GenBank/DDBJ whole genome shotgun (WGS) entry which is preliminary data.</text>
</comment>
<evidence type="ECO:0000259" key="5">
    <source>
        <dbReference type="Pfam" id="PF00717"/>
    </source>
</evidence>
<dbReference type="Pfam" id="PF00717">
    <property type="entry name" value="Peptidase_S24"/>
    <property type="match status" value="1"/>
</dbReference>
<protein>
    <submittedName>
        <fullName evidence="6">S24 family peptidase</fullName>
    </submittedName>
</protein>
<sequence>MPNGALTPSMLQRQSGQRDPGFPDRRFDVLSMPVTLGHRGPLMHPAFRAGYFGMQIITFGNNGQKMTENASPKLKRGRPRWTDFLYPPERLYNLLHSCGFYDRTLLFDEAGEALPDAVEFEFLDRFRATFVRYGRGFSDWEAAADALGRSWRHYKRYLQGEIPVPRKQVIHLATCAAVDPDWIETGRGKPMPGKDAPIAMNWYAERKSNERRTGPVNAPLIGGTQEAGLLEVRKLAWRASAGHGSLAIDWLGETVKFPSIILQSVPLSPEHAAIMSASGDSMSPTIMDAELLLLDTSEATRTDIVDGRVYAFLLGDEGFVKRLRRDQRGLVMSSDNPLFPDMRPLEDDVLTIIGRVRWVGHML</sequence>
<evidence type="ECO:0000256" key="1">
    <source>
        <dbReference type="ARBA" id="ARBA00023015"/>
    </source>
</evidence>
<feature type="region of interest" description="Disordered" evidence="4">
    <location>
        <begin position="1"/>
        <end position="23"/>
    </location>
</feature>
<name>A0ABU7ZS65_9HYPH</name>
<dbReference type="EMBL" id="JBAKBE010000011">
    <property type="protein sequence ID" value="MEH0098061.1"/>
    <property type="molecule type" value="Genomic_DNA"/>
</dbReference>
<evidence type="ECO:0000313" key="6">
    <source>
        <dbReference type="EMBL" id="MEH0098061.1"/>
    </source>
</evidence>
<keyword evidence="1" id="KW-0805">Transcription regulation</keyword>
<evidence type="ECO:0000313" key="7">
    <source>
        <dbReference type="Proteomes" id="UP001380822"/>
    </source>
</evidence>
<dbReference type="Proteomes" id="UP001380822">
    <property type="component" value="Unassembled WGS sequence"/>
</dbReference>
<dbReference type="PANTHER" id="PTHR40661:SF3">
    <property type="entry name" value="FELS-1 PROPHAGE TRANSCRIPTIONAL REGULATOR"/>
    <property type="match status" value="1"/>
</dbReference>
<dbReference type="Gene3D" id="2.10.109.10">
    <property type="entry name" value="Umud Fragment, subunit A"/>
    <property type="match status" value="1"/>
</dbReference>
<keyword evidence="3" id="KW-0804">Transcription</keyword>
<dbReference type="SUPFAM" id="SSF51306">
    <property type="entry name" value="LexA/Signal peptidase"/>
    <property type="match status" value="1"/>
</dbReference>
<dbReference type="CDD" id="cd06529">
    <property type="entry name" value="S24_LexA-like"/>
    <property type="match status" value="1"/>
</dbReference>
<organism evidence="6 7">
    <name type="scientific">Pannonibacter anstelovis</name>
    <dbReference type="NCBI Taxonomy" id="3121537"/>
    <lineage>
        <taxon>Bacteria</taxon>
        <taxon>Pseudomonadati</taxon>
        <taxon>Pseudomonadota</taxon>
        <taxon>Alphaproteobacteria</taxon>
        <taxon>Hyphomicrobiales</taxon>
        <taxon>Stappiaceae</taxon>
        <taxon>Pannonibacter</taxon>
    </lineage>
</organism>
<reference evidence="6 7" key="1">
    <citation type="submission" date="2024-02" db="EMBL/GenBank/DDBJ databases">
        <title>A new putative Pannonibacter species isolated from two cases of bloodstream infections in paediatric patients.</title>
        <authorList>
            <person name="Castellana S."/>
            <person name="De Laurentiis V."/>
            <person name="Grassi M."/>
            <person name="De Leonardis F."/>
            <person name="Mosca A."/>
            <person name="De Carlo C."/>
            <person name="Sparapano E."/>
            <person name="Ronga L."/>
            <person name="Santacroce L."/>
            <person name="Chironna M."/>
            <person name="De Robertis A."/>
            <person name="Bianco A."/>
            <person name="Del Sambro L."/>
            <person name="Capozzi L."/>
            <person name="Parisi A."/>
        </authorList>
    </citation>
    <scope>NUCLEOTIDE SEQUENCE [LARGE SCALE GENOMIC DNA]</scope>
    <source>
        <strain evidence="6 7">Pt2</strain>
    </source>
</reference>
<dbReference type="InterPro" id="IPR015927">
    <property type="entry name" value="Peptidase_S24_S26A/B/C"/>
</dbReference>